<protein>
    <recommendedName>
        <fullName evidence="3">YbaB/EbfC family DNA-binding protein</fullName>
    </recommendedName>
</protein>
<dbReference type="EMBL" id="CP046172">
    <property type="protein sequence ID" value="QIS08974.1"/>
    <property type="molecule type" value="Genomic_DNA"/>
</dbReference>
<dbReference type="AlphaFoldDB" id="A0A6G9Y754"/>
<accession>A0A6G9Y754</accession>
<dbReference type="InterPro" id="IPR036894">
    <property type="entry name" value="YbaB-like_sf"/>
</dbReference>
<keyword evidence="2" id="KW-1185">Reference proteome</keyword>
<evidence type="ECO:0000313" key="2">
    <source>
        <dbReference type="Proteomes" id="UP000503540"/>
    </source>
</evidence>
<sequence>MTDEFEEIGRKVQRMQSALERIRGVGTVAGVRVVVDADGRLLSVGIPEEEIVLAAYHAALQDKQPQVDEATREVRSDTRMQEMSTFVRANAARTAAEQAVDETGYRVTIFESI</sequence>
<organism evidence="1 2">
    <name type="scientific">Nocardia arthritidis</name>
    <dbReference type="NCBI Taxonomy" id="228602"/>
    <lineage>
        <taxon>Bacteria</taxon>
        <taxon>Bacillati</taxon>
        <taxon>Actinomycetota</taxon>
        <taxon>Actinomycetes</taxon>
        <taxon>Mycobacteriales</taxon>
        <taxon>Nocardiaceae</taxon>
        <taxon>Nocardia</taxon>
    </lineage>
</organism>
<dbReference type="RefSeq" id="WP_167472140.1">
    <property type="nucleotide sequence ID" value="NZ_CP046172.1"/>
</dbReference>
<dbReference type="SUPFAM" id="SSF82607">
    <property type="entry name" value="YbaB-like"/>
    <property type="match status" value="1"/>
</dbReference>
<name>A0A6G9Y754_9NOCA</name>
<evidence type="ECO:0008006" key="3">
    <source>
        <dbReference type="Google" id="ProtNLM"/>
    </source>
</evidence>
<reference evidence="1 2" key="1">
    <citation type="journal article" date="2019" name="ACS Chem. Biol.">
        <title>Identification and Mobilization of a Cryptic Antibiotic Biosynthesis Gene Locus from a Human-Pathogenic Nocardia Isolate.</title>
        <authorList>
            <person name="Herisse M."/>
            <person name="Ishida K."/>
            <person name="Porter J.L."/>
            <person name="Howden B."/>
            <person name="Hertweck C."/>
            <person name="Stinear T.P."/>
            <person name="Pidot S.J."/>
        </authorList>
    </citation>
    <scope>NUCLEOTIDE SEQUENCE [LARGE SCALE GENOMIC DNA]</scope>
    <source>
        <strain evidence="1 2">AUSMDU00012717</strain>
    </source>
</reference>
<gene>
    <name evidence="1" type="ORF">F5544_05310</name>
</gene>
<proteinExistence type="predicted"/>
<evidence type="ECO:0000313" key="1">
    <source>
        <dbReference type="EMBL" id="QIS08974.1"/>
    </source>
</evidence>
<dbReference type="Proteomes" id="UP000503540">
    <property type="component" value="Chromosome"/>
</dbReference>
<dbReference type="KEGG" id="nah:F5544_05310"/>